<feature type="transmembrane region" description="Helical" evidence="1">
    <location>
        <begin position="612"/>
        <end position="634"/>
    </location>
</feature>
<dbReference type="RefSeq" id="WP_326753649.1">
    <property type="nucleotide sequence ID" value="NZ_CP109134.1"/>
</dbReference>
<dbReference type="Proteomes" id="UP001335325">
    <property type="component" value="Chromosome"/>
</dbReference>
<dbReference type="EMBL" id="CP109134">
    <property type="protein sequence ID" value="WSD07619.1"/>
    <property type="molecule type" value="Genomic_DNA"/>
</dbReference>
<keyword evidence="1" id="KW-0472">Membrane</keyword>
<feature type="transmembrane region" description="Helical" evidence="1">
    <location>
        <begin position="248"/>
        <end position="271"/>
    </location>
</feature>
<feature type="transmembrane region" description="Helical" evidence="1">
    <location>
        <begin position="417"/>
        <end position="439"/>
    </location>
</feature>
<evidence type="ECO:0000313" key="2">
    <source>
        <dbReference type="EMBL" id="WSD07619.1"/>
    </source>
</evidence>
<dbReference type="GeneID" id="91544694"/>
<gene>
    <name evidence="2" type="ORF">OIE73_18960</name>
</gene>
<keyword evidence="3" id="KW-1185">Reference proteome</keyword>
<protein>
    <recommendedName>
        <fullName evidence="4">ABC transporter permease</fullName>
    </recommendedName>
</protein>
<evidence type="ECO:0008006" key="4">
    <source>
        <dbReference type="Google" id="ProtNLM"/>
    </source>
</evidence>
<keyword evidence="1" id="KW-0812">Transmembrane</keyword>
<evidence type="ECO:0000313" key="3">
    <source>
        <dbReference type="Proteomes" id="UP001335325"/>
    </source>
</evidence>
<sequence length="735" mass="75581">MRYLVLVRHLLRVGRAAGTRTAGGATRALTLFLAVVCLAVGAASLVLTNAVYDHRQAVSEARNPIPATGSAEPELLWAAAGDMVSGLQVSVVVLEPLKKDAPLPPGLVVWPEPGEAFLSPHLRETGAAEGITTRYGKDAGDIASTGLASDSEDLVYVRPKHALAANPGVVKARGFGPAGAPQLIGEAATAQPADRLLGLSVFFLLLPACGLMVIAVRTAAAGRDRRQALLNALGAGPGPRLVMSVGECLVPVVCGALLAEGLFLTLGWSGLALPHVDYQLNPLLTDGVQGALAGCAAGAAFTVTAAAVLFDQAVARRSGGTRPATVAGGSALMRRTALAFPVFLATAVWGPLLLGDSQYALLVPFFLGSLGTLASLPAVLGVVLARAGGLVGTLGARLGRSALLVSGRRVQAHPAGAVRLVTGIVLAIGVAGVSEMWVFRADESVRASLAAHERLGRISATIEFDRGTTQDQLDAFLAAVRQKDPSVQFLAVGDIKVEGHTPTQLVTGDCAALSAADTQCPGAGETAVEAGGTNLLAQLTTPMEGIRVEAVEGRITPDAASSLLFFTADRSPLDLVVLKQTAHAELPGRKQVESFGFQYAGGIARMESQRAWIPLYGVTGVAVTAIGLLLAGIAEVRAAGRALAPLGVLTGRRRFLGGVAGWLVLAPALLAVALATLVTTLLGFPLTQPQWGSGDIPYSMVWAAAAVLTSLAAAATLWGWRTATKESHRWRPAGD</sequence>
<feature type="transmembrane region" description="Helical" evidence="1">
    <location>
        <begin position="29"/>
        <end position="52"/>
    </location>
</feature>
<feature type="transmembrane region" description="Helical" evidence="1">
    <location>
        <begin position="696"/>
        <end position="720"/>
    </location>
</feature>
<evidence type="ECO:0000256" key="1">
    <source>
        <dbReference type="SAM" id="Phobius"/>
    </source>
</evidence>
<proteinExistence type="predicted"/>
<organism evidence="2 3">
    <name type="scientific">Streptomyces hirsutus</name>
    <dbReference type="NCBI Taxonomy" id="35620"/>
    <lineage>
        <taxon>Bacteria</taxon>
        <taxon>Bacillati</taxon>
        <taxon>Actinomycetota</taxon>
        <taxon>Actinomycetes</taxon>
        <taxon>Kitasatosporales</taxon>
        <taxon>Streptomycetaceae</taxon>
        <taxon>Streptomyces</taxon>
    </lineage>
</organism>
<feature type="transmembrane region" description="Helical" evidence="1">
    <location>
        <begin position="291"/>
        <end position="315"/>
    </location>
</feature>
<feature type="transmembrane region" description="Helical" evidence="1">
    <location>
        <begin position="374"/>
        <end position="396"/>
    </location>
</feature>
<name>A0ABZ1GN64_9ACTN</name>
<feature type="transmembrane region" description="Helical" evidence="1">
    <location>
        <begin position="655"/>
        <end position="684"/>
    </location>
</feature>
<keyword evidence="1" id="KW-1133">Transmembrane helix</keyword>
<accession>A0ABZ1GN64</accession>
<feature type="transmembrane region" description="Helical" evidence="1">
    <location>
        <begin position="196"/>
        <end position="216"/>
    </location>
</feature>
<reference evidence="2 3" key="1">
    <citation type="submission" date="2022-10" db="EMBL/GenBank/DDBJ databases">
        <title>The complete genomes of actinobacterial strains from the NBC collection.</title>
        <authorList>
            <person name="Joergensen T.S."/>
            <person name="Alvarez Arevalo M."/>
            <person name="Sterndorff E.B."/>
            <person name="Faurdal D."/>
            <person name="Vuksanovic O."/>
            <person name="Mourched A.-S."/>
            <person name="Charusanti P."/>
            <person name="Shaw S."/>
            <person name="Blin K."/>
            <person name="Weber T."/>
        </authorList>
    </citation>
    <scope>NUCLEOTIDE SEQUENCE [LARGE SCALE GENOMIC DNA]</scope>
    <source>
        <strain evidence="2 3">NBC 01753</strain>
    </source>
</reference>
<feature type="transmembrane region" description="Helical" evidence="1">
    <location>
        <begin position="336"/>
        <end position="354"/>
    </location>
</feature>